<protein>
    <submittedName>
        <fullName evidence="1">Uncharacterized protein</fullName>
    </submittedName>
</protein>
<name>A0A7S4BYZ2_CHRCT</name>
<dbReference type="AlphaFoldDB" id="A0A7S4BYZ2"/>
<reference evidence="1" key="1">
    <citation type="submission" date="2021-01" db="EMBL/GenBank/DDBJ databases">
        <authorList>
            <person name="Corre E."/>
            <person name="Pelletier E."/>
            <person name="Niang G."/>
            <person name="Scheremetjew M."/>
            <person name="Finn R."/>
            <person name="Kale V."/>
            <person name="Holt S."/>
            <person name="Cochrane G."/>
            <person name="Meng A."/>
            <person name="Brown T."/>
            <person name="Cohen L."/>
        </authorList>
    </citation>
    <scope>NUCLEOTIDE SEQUENCE</scope>
    <source>
        <strain evidence="1">CCMP645</strain>
    </source>
</reference>
<evidence type="ECO:0000313" key="1">
    <source>
        <dbReference type="EMBL" id="CAE0781072.1"/>
    </source>
</evidence>
<sequence>MLSSCRAASFELATIREGVQIAFMEVRGSVVCLLSQARQEAPMQALASLSITPKVNADISKSSGKSSADSAPGVSGASSAHGTSQLLLHCLAIAHTLCTRKQPGTAAAASQLAALLGERVLRPLRGADIAARNRQLFFCAVASADAALAKLLLRAGAIEALCSVLQQVRNHFAHVQRTC</sequence>
<organism evidence="1">
    <name type="scientific">Chrysotila carterae</name>
    <name type="common">Marine alga</name>
    <name type="synonym">Syracosphaera carterae</name>
    <dbReference type="NCBI Taxonomy" id="13221"/>
    <lineage>
        <taxon>Eukaryota</taxon>
        <taxon>Haptista</taxon>
        <taxon>Haptophyta</taxon>
        <taxon>Prymnesiophyceae</taxon>
        <taxon>Isochrysidales</taxon>
        <taxon>Isochrysidaceae</taxon>
        <taxon>Chrysotila</taxon>
    </lineage>
</organism>
<accession>A0A7S4BYZ2</accession>
<gene>
    <name evidence="1" type="ORF">PCAR00345_LOCUS33711</name>
</gene>
<proteinExistence type="predicted"/>
<dbReference type="EMBL" id="HBIZ01052715">
    <property type="protein sequence ID" value="CAE0781072.1"/>
    <property type="molecule type" value="Transcribed_RNA"/>
</dbReference>